<evidence type="ECO:0000313" key="2">
    <source>
        <dbReference type="Proteomes" id="UP000702209"/>
    </source>
</evidence>
<proteinExistence type="predicted"/>
<keyword evidence="2" id="KW-1185">Reference proteome</keyword>
<protein>
    <submittedName>
        <fullName evidence="1">Uncharacterized protein</fullName>
    </submittedName>
</protein>
<gene>
    <name evidence="1" type="ORF">IU459_05790</name>
</gene>
<comment type="caution">
    <text evidence="1">The sequence shown here is derived from an EMBL/GenBank/DDBJ whole genome shotgun (WGS) entry which is preliminary data.</text>
</comment>
<dbReference type="Proteomes" id="UP000702209">
    <property type="component" value="Unassembled WGS sequence"/>
</dbReference>
<reference evidence="1 2" key="1">
    <citation type="submission" date="2020-10" db="EMBL/GenBank/DDBJ databases">
        <title>Identification of Nocardia species via Next-generation sequencing and recognition of intraspecies genetic diversity.</title>
        <authorList>
            <person name="Li P."/>
            <person name="Li P."/>
            <person name="Lu B."/>
        </authorList>
    </citation>
    <scope>NUCLEOTIDE SEQUENCE [LARGE SCALE GENOMIC DNA]</scope>
    <source>
        <strain evidence="1 2">BJ06-0157</strain>
    </source>
</reference>
<name>A0ABS0CKC8_9NOCA</name>
<evidence type="ECO:0000313" key="1">
    <source>
        <dbReference type="EMBL" id="MBF6297054.1"/>
    </source>
</evidence>
<dbReference type="EMBL" id="JADLQX010000003">
    <property type="protein sequence ID" value="MBF6297054.1"/>
    <property type="molecule type" value="Genomic_DNA"/>
</dbReference>
<sequence>MNVTEPTTCQLRGCNNPAGVPFFYEFPTHGEQQEIRWRCHQCDAQIRRNIETAARYPY</sequence>
<dbReference type="RefSeq" id="WP_195128410.1">
    <property type="nucleotide sequence ID" value="NZ_JADLQX010000003.1"/>
</dbReference>
<organism evidence="1 2">
    <name type="scientific">Nocardia amamiensis</name>
    <dbReference type="NCBI Taxonomy" id="404578"/>
    <lineage>
        <taxon>Bacteria</taxon>
        <taxon>Bacillati</taxon>
        <taxon>Actinomycetota</taxon>
        <taxon>Actinomycetes</taxon>
        <taxon>Mycobacteriales</taxon>
        <taxon>Nocardiaceae</taxon>
        <taxon>Nocardia</taxon>
    </lineage>
</organism>
<accession>A0ABS0CKC8</accession>